<evidence type="ECO:0008006" key="9">
    <source>
        <dbReference type="Google" id="ProtNLM"/>
    </source>
</evidence>
<evidence type="ECO:0000256" key="2">
    <source>
        <dbReference type="ARBA" id="ARBA00022737"/>
    </source>
</evidence>
<dbReference type="PROSITE" id="PS50076">
    <property type="entry name" value="DNAJ_2"/>
    <property type="match status" value="1"/>
</dbReference>
<dbReference type="GO" id="GO:0005737">
    <property type="term" value="C:cytoplasm"/>
    <property type="evidence" value="ECO:0007669"/>
    <property type="project" value="TreeGrafter"/>
</dbReference>
<dbReference type="Gene3D" id="1.10.287.110">
    <property type="entry name" value="DnaJ domain"/>
    <property type="match status" value="1"/>
</dbReference>
<dbReference type="PROSITE" id="PS00636">
    <property type="entry name" value="DNAJ_1"/>
    <property type="match status" value="1"/>
</dbReference>
<dbReference type="InterPro" id="IPR001305">
    <property type="entry name" value="HSP_DnaJ_Cys-rich_dom"/>
</dbReference>
<keyword evidence="2" id="KW-0677">Repeat</keyword>
<dbReference type="GO" id="GO:0042026">
    <property type="term" value="P:protein refolding"/>
    <property type="evidence" value="ECO:0007669"/>
    <property type="project" value="TreeGrafter"/>
</dbReference>
<feature type="domain" description="J" evidence="6">
    <location>
        <begin position="3"/>
        <end position="69"/>
    </location>
</feature>
<feature type="domain" description="CR-type" evidence="7">
    <location>
        <begin position="125"/>
        <end position="199"/>
    </location>
</feature>
<dbReference type="GO" id="GO:0008270">
    <property type="term" value="F:zinc ion binding"/>
    <property type="evidence" value="ECO:0007669"/>
    <property type="project" value="UniProtKB-KW"/>
</dbReference>
<organism evidence="8">
    <name type="scientific">marine sediment metagenome</name>
    <dbReference type="NCBI Taxonomy" id="412755"/>
    <lineage>
        <taxon>unclassified sequences</taxon>
        <taxon>metagenomes</taxon>
        <taxon>ecological metagenomes</taxon>
    </lineage>
</organism>
<evidence type="ECO:0000313" key="8">
    <source>
        <dbReference type="EMBL" id="KKL17607.1"/>
    </source>
</evidence>
<dbReference type="InterPro" id="IPR036410">
    <property type="entry name" value="HSP_DnaJ_Cys-rich_dom_sf"/>
</dbReference>
<evidence type="ECO:0000259" key="7">
    <source>
        <dbReference type="PROSITE" id="PS51188"/>
    </source>
</evidence>
<keyword evidence="3" id="KW-0863">Zinc-finger</keyword>
<dbReference type="Gene3D" id="2.60.260.20">
    <property type="entry name" value="Urease metallochaperone UreE, N-terminal domain"/>
    <property type="match status" value="2"/>
</dbReference>
<dbReference type="CDD" id="cd06257">
    <property type="entry name" value="DnaJ"/>
    <property type="match status" value="1"/>
</dbReference>
<dbReference type="InterPro" id="IPR008971">
    <property type="entry name" value="HSP40/DnaJ_pept-bd"/>
</dbReference>
<dbReference type="Gene3D" id="2.10.230.10">
    <property type="entry name" value="Heat shock protein DnaJ, cysteine-rich domain"/>
    <property type="match status" value="1"/>
</dbReference>
<dbReference type="PANTHER" id="PTHR43096">
    <property type="entry name" value="DNAJ HOMOLOG 1, MITOCHONDRIAL-RELATED"/>
    <property type="match status" value="1"/>
</dbReference>
<evidence type="ECO:0000256" key="3">
    <source>
        <dbReference type="ARBA" id="ARBA00022771"/>
    </source>
</evidence>
<dbReference type="InterPro" id="IPR018253">
    <property type="entry name" value="DnaJ_domain_CS"/>
</dbReference>
<sequence length="342" mass="38058">EKDYYQTLNISKNASADDIKKAYRKLAKKWHPDHNNKDPKTAEAKFKTIQTAYEVLSDPTKRSNYDQFGEAEPSRNQGWSNISPDDIFGGFGNFGGFGGFRQQRPSRDRDMQIEVPITLEEVATGVKKKISFPRHNYCKKCNGQGGSKTTCSMCKGDGRVSHRHQMGVTITTCRQCRGAGEQIINICTTCQARGYSKKTHSIDVNVPPGVKTNDGLVAENEGHNENLDLPRGHVICVISVVKHPEFARQGSTIGCSRTISMTDASLGTKIRVPTVWKEKIKLTIPPGTQPGQVLRLKGKGLPSTNSNMIGDQLVEIRIEIPRKLSTQAQQCLREFEKLQLKN</sequence>
<protein>
    <recommendedName>
        <fullName evidence="9">J domain-containing protein</fullName>
    </recommendedName>
</protein>
<evidence type="ECO:0000256" key="4">
    <source>
        <dbReference type="ARBA" id="ARBA00022833"/>
    </source>
</evidence>
<dbReference type="SUPFAM" id="SSF49493">
    <property type="entry name" value="HSP40/DnaJ peptide-binding domain"/>
    <property type="match status" value="2"/>
</dbReference>
<dbReference type="InterPro" id="IPR001623">
    <property type="entry name" value="DnaJ_domain"/>
</dbReference>
<evidence type="ECO:0000259" key="6">
    <source>
        <dbReference type="PROSITE" id="PS50076"/>
    </source>
</evidence>
<keyword evidence="1" id="KW-0479">Metal-binding</keyword>
<name>A0A0F9BUI5_9ZZZZ</name>
<dbReference type="EMBL" id="LAZR01039194">
    <property type="protein sequence ID" value="KKL17607.1"/>
    <property type="molecule type" value="Genomic_DNA"/>
</dbReference>
<dbReference type="SMART" id="SM00271">
    <property type="entry name" value="DnaJ"/>
    <property type="match status" value="1"/>
</dbReference>
<dbReference type="PRINTS" id="PR00625">
    <property type="entry name" value="JDOMAIN"/>
</dbReference>
<reference evidence="8" key="1">
    <citation type="journal article" date="2015" name="Nature">
        <title>Complex archaea that bridge the gap between prokaryotes and eukaryotes.</title>
        <authorList>
            <person name="Spang A."/>
            <person name="Saw J.H."/>
            <person name="Jorgensen S.L."/>
            <person name="Zaremba-Niedzwiedzka K."/>
            <person name="Martijn J."/>
            <person name="Lind A.E."/>
            <person name="van Eijk R."/>
            <person name="Schleper C."/>
            <person name="Guy L."/>
            <person name="Ettema T.J."/>
        </authorList>
    </citation>
    <scope>NUCLEOTIDE SEQUENCE</scope>
</reference>
<dbReference type="InterPro" id="IPR012724">
    <property type="entry name" value="DnaJ"/>
</dbReference>
<dbReference type="PANTHER" id="PTHR43096:SF52">
    <property type="entry name" value="DNAJ HOMOLOG 1, MITOCHONDRIAL-RELATED"/>
    <property type="match status" value="1"/>
</dbReference>
<dbReference type="GO" id="GO:0009408">
    <property type="term" value="P:response to heat"/>
    <property type="evidence" value="ECO:0007669"/>
    <property type="project" value="InterPro"/>
</dbReference>
<feature type="non-terminal residue" evidence="8">
    <location>
        <position position="1"/>
    </location>
</feature>
<dbReference type="SUPFAM" id="SSF46565">
    <property type="entry name" value="Chaperone J-domain"/>
    <property type="match status" value="1"/>
</dbReference>
<comment type="caution">
    <text evidence="8">The sequence shown here is derived from an EMBL/GenBank/DDBJ whole genome shotgun (WGS) entry which is preliminary data.</text>
</comment>
<dbReference type="GO" id="GO:0051082">
    <property type="term" value="F:unfolded protein binding"/>
    <property type="evidence" value="ECO:0007669"/>
    <property type="project" value="InterPro"/>
</dbReference>
<proteinExistence type="inferred from homology"/>
<evidence type="ECO:0000256" key="1">
    <source>
        <dbReference type="ARBA" id="ARBA00022723"/>
    </source>
</evidence>
<dbReference type="Pfam" id="PF01556">
    <property type="entry name" value="DnaJ_C"/>
    <property type="match status" value="1"/>
</dbReference>
<dbReference type="InterPro" id="IPR036869">
    <property type="entry name" value="J_dom_sf"/>
</dbReference>
<dbReference type="HAMAP" id="MF_01152">
    <property type="entry name" value="DnaJ"/>
    <property type="match status" value="1"/>
</dbReference>
<dbReference type="SUPFAM" id="SSF57938">
    <property type="entry name" value="DnaJ/Hsp40 cysteine-rich domain"/>
    <property type="match status" value="1"/>
</dbReference>
<accession>A0A0F9BUI5</accession>
<dbReference type="GO" id="GO:0031072">
    <property type="term" value="F:heat shock protein binding"/>
    <property type="evidence" value="ECO:0007669"/>
    <property type="project" value="InterPro"/>
</dbReference>
<dbReference type="AlphaFoldDB" id="A0A0F9BUI5"/>
<dbReference type="PROSITE" id="PS51188">
    <property type="entry name" value="ZF_CR"/>
    <property type="match status" value="1"/>
</dbReference>
<gene>
    <name evidence="8" type="ORF">LCGC14_2483880</name>
</gene>
<dbReference type="Pfam" id="PF00226">
    <property type="entry name" value="DnaJ"/>
    <property type="match status" value="1"/>
</dbReference>
<keyword evidence="4" id="KW-0862">Zinc</keyword>
<dbReference type="CDD" id="cd10747">
    <property type="entry name" value="DnaJ_C"/>
    <property type="match status" value="1"/>
</dbReference>
<dbReference type="GO" id="GO:0005524">
    <property type="term" value="F:ATP binding"/>
    <property type="evidence" value="ECO:0007669"/>
    <property type="project" value="InterPro"/>
</dbReference>
<keyword evidence="5" id="KW-0143">Chaperone</keyword>
<dbReference type="InterPro" id="IPR002939">
    <property type="entry name" value="DnaJ_C"/>
</dbReference>
<evidence type="ECO:0000256" key="5">
    <source>
        <dbReference type="ARBA" id="ARBA00023186"/>
    </source>
</evidence>
<dbReference type="FunFam" id="2.60.260.20:FF:000005">
    <property type="entry name" value="Chaperone protein dnaJ 1, mitochondrial"/>
    <property type="match status" value="1"/>
</dbReference>